<proteinExistence type="predicted"/>
<dbReference type="AlphaFoldDB" id="A0A1Y2HVP4"/>
<sequence>MGGSRRELVRSLKFAFFTESEARRCQQWIKKGLHGDISQLVLPGAKLVVGNPMDPMSLDAPALDESHEQSSSISTGSQLHLGVLSPAAPALSRAHSPVREVVPSSPSCTPSLTPSKLSHISITGIDPTKSVPTVFSTILGSLNGSMTPARMGISNANGRRGAEFVFDSEAMAKQFVLQVWTGIKEGKYAEVTAEGEELKIVKGSTGRGGAEC</sequence>
<name>A0A1Y2HVP4_9FUNG</name>
<accession>A0A1Y2HVP4</accession>
<organism evidence="1 2">
    <name type="scientific">Catenaria anguillulae PL171</name>
    <dbReference type="NCBI Taxonomy" id="765915"/>
    <lineage>
        <taxon>Eukaryota</taxon>
        <taxon>Fungi</taxon>
        <taxon>Fungi incertae sedis</taxon>
        <taxon>Blastocladiomycota</taxon>
        <taxon>Blastocladiomycetes</taxon>
        <taxon>Blastocladiales</taxon>
        <taxon>Catenariaceae</taxon>
        <taxon>Catenaria</taxon>
    </lineage>
</organism>
<dbReference type="EMBL" id="MCFL01000008">
    <property type="protein sequence ID" value="ORZ38589.1"/>
    <property type="molecule type" value="Genomic_DNA"/>
</dbReference>
<protein>
    <submittedName>
        <fullName evidence="1">Uncharacterized protein</fullName>
    </submittedName>
</protein>
<dbReference type="Proteomes" id="UP000193411">
    <property type="component" value="Unassembled WGS sequence"/>
</dbReference>
<gene>
    <name evidence="1" type="ORF">BCR44DRAFT_1428564</name>
</gene>
<evidence type="ECO:0000313" key="1">
    <source>
        <dbReference type="EMBL" id="ORZ38589.1"/>
    </source>
</evidence>
<reference evidence="1 2" key="1">
    <citation type="submission" date="2016-07" db="EMBL/GenBank/DDBJ databases">
        <title>Pervasive Adenine N6-methylation of Active Genes in Fungi.</title>
        <authorList>
            <consortium name="DOE Joint Genome Institute"/>
            <person name="Mondo S.J."/>
            <person name="Dannebaum R.O."/>
            <person name="Kuo R.C."/>
            <person name="Labutti K."/>
            <person name="Haridas S."/>
            <person name="Kuo A."/>
            <person name="Salamov A."/>
            <person name="Ahrendt S.R."/>
            <person name="Lipzen A."/>
            <person name="Sullivan W."/>
            <person name="Andreopoulos W.B."/>
            <person name="Clum A."/>
            <person name="Lindquist E."/>
            <person name="Daum C."/>
            <person name="Ramamoorthy G.K."/>
            <person name="Gryganskyi A."/>
            <person name="Culley D."/>
            <person name="Magnuson J.K."/>
            <person name="James T.Y."/>
            <person name="O'Malley M.A."/>
            <person name="Stajich J.E."/>
            <person name="Spatafora J.W."/>
            <person name="Visel A."/>
            <person name="Grigoriev I.V."/>
        </authorList>
    </citation>
    <scope>NUCLEOTIDE SEQUENCE [LARGE SCALE GENOMIC DNA]</scope>
    <source>
        <strain evidence="1 2">PL171</strain>
    </source>
</reference>
<evidence type="ECO:0000313" key="2">
    <source>
        <dbReference type="Proteomes" id="UP000193411"/>
    </source>
</evidence>
<keyword evidence="2" id="KW-1185">Reference proteome</keyword>
<comment type="caution">
    <text evidence="1">The sequence shown here is derived from an EMBL/GenBank/DDBJ whole genome shotgun (WGS) entry which is preliminary data.</text>
</comment>